<dbReference type="Proteomes" id="UP001218218">
    <property type="component" value="Unassembled WGS sequence"/>
</dbReference>
<keyword evidence="1" id="KW-0472">Membrane</keyword>
<evidence type="ECO:0000313" key="3">
    <source>
        <dbReference type="Proteomes" id="UP001218218"/>
    </source>
</evidence>
<keyword evidence="1" id="KW-0812">Transmembrane</keyword>
<evidence type="ECO:0000313" key="2">
    <source>
        <dbReference type="EMBL" id="KAJ7328701.1"/>
    </source>
</evidence>
<keyword evidence="1" id="KW-1133">Transmembrane helix</keyword>
<comment type="caution">
    <text evidence="2">The sequence shown here is derived from an EMBL/GenBank/DDBJ whole genome shotgun (WGS) entry which is preliminary data.</text>
</comment>
<organism evidence="2 3">
    <name type="scientific">Mycena albidolilacea</name>
    <dbReference type="NCBI Taxonomy" id="1033008"/>
    <lineage>
        <taxon>Eukaryota</taxon>
        <taxon>Fungi</taxon>
        <taxon>Dikarya</taxon>
        <taxon>Basidiomycota</taxon>
        <taxon>Agaricomycotina</taxon>
        <taxon>Agaricomycetes</taxon>
        <taxon>Agaricomycetidae</taxon>
        <taxon>Agaricales</taxon>
        <taxon>Marasmiineae</taxon>
        <taxon>Mycenaceae</taxon>
        <taxon>Mycena</taxon>
    </lineage>
</organism>
<keyword evidence="3" id="KW-1185">Reference proteome</keyword>
<proteinExistence type="predicted"/>
<feature type="transmembrane region" description="Helical" evidence="1">
    <location>
        <begin position="168"/>
        <end position="188"/>
    </location>
</feature>
<protein>
    <submittedName>
        <fullName evidence="2">Uncharacterized protein</fullName>
    </submittedName>
</protein>
<sequence>MQGTSNSRSFDSSWHLMLNLFAATGVSLLLYGVYINLFLLSVYTLARRRNGSGKKFLLAASCVIAVVATTQMALIIAQAILTARSVQQLLHAQVIDHPRLVKTLQTAQLSLGVINNLVTDSLFLYRCYVIWGYQWKVLILPAMFILTTFVVGIWASQTHDVAKAQIVYSLWMATNLVLTALTAGRILWTRHATSYDGVDGTLRVRCNRAIGLILESGAIYCVGITVLLFSVSVKDVEAFAIGLGLTSQLLNIIPTFTLVYVGLADTAGKSHPESDRKTSLPRAAVRPWQPTWVLDIKPQGIEEGDYV</sequence>
<dbReference type="EMBL" id="JARIHO010000038">
    <property type="protein sequence ID" value="KAJ7328701.1"/>
    <property type="molecule type" value="Genomic_DNA"/>
</dbReference>
<evidence type="ECO:0000256" key="1">
    <source>
        <dbReference type="SAM" id="Phobius"/>
    </source>
</evidence>
<feature type="transmembrane region" description="Helical" evidence="1">
    <location>
        <begin position="239"/>
        <end position="263"/>
    </location>
</feature>
<gene>
    <name evidence="2" type="ORF">DFH08DRAFT_883064</name>
</gene>
<feature type="transmembrane region" description="Helical" evidence="1">
    <location>
        <begin position="209"/>
        <end position="233"/>
    </location>
</feature>
<reference evidence="2" key="1">
    <citation type="submission" date="2023-03" db="EMBL/GenBank/DDBJ databases">
        <title>Massive genome expansion in bonnet fungi (Mycena s.s.) driven by repeated elements and novel gene families across ecological guilds.</title>
        <authorList>
            <consortium name="Lawrence Berkeley National Laboratory"/>
            <person name="Harder C.B."/>
            <person name="Miyauchi S."/>
            <person name="Viragh M."/>
            <person name="Kuo A."/>
            <person name="Thoen E."/>
            <person name="Andreopoulos B."/>
            <person name="Lu D."/>
            <person name="Skrede I."/>
            <person name="Drula E."/>
            <person name="Henrissat B."/>
            <person name="Morin E."/>
            <person name="Kohler A."/>
            <person name="Barry K."/>
            <person name="LaButti K."/>
            <person name="Morin E."/>
            <person name="Salamov A."/>
            <person name="Lipzen A."/>
            <person name="Mereny Z."/>
            <person name="Hegedus B."/>
            <person name="Baldrian P."/>
            <person name="Stursova M."/>
            <person name="Weitz H."/>
            <person name="Taylor A."/>
            <person name="Grigoriev I.V."/>
            <person name="Nagy L.G."/>
            <person name="Martin F."/>
            <person name="Kauserud H."/>
        </authorList>
    </citation>
    <scope>NUCLEOTIDE SEQUENCE</scope>
    <source>
        <strain evidence="2">CBHHK002</strain>
    </source>
</reference>
<feature type="transmembrane region" description="Helical" evidence="1">
    <location>
        <begin position="57"/>
        <end position="81"/>
    </location>
</feature>
<feature type="transmembrane region" description="Helical" evidence="1">
    <location>
        <begin position="20"/>
        <end position="45"/>
    </location>
</feature>
<feature type="transmembrane region" description="Helical" evidence="1">
    <location>
        <begin position="107"/>
        <end position="125"/>
    </location>
</feature>
<name>A0AAD6ZLT2_9AGAR</name>
<feature type="transmembrane region" description="Helical" evidence="1">
    <location>
        <begin position="137"/>
        <end position="156"/>
    </location>
</feature>
<dbReference type="AlphaFoldDB" id="A0AAD6ZLT2"/>
<accession>A0AAD6ZLT2</accession>